<dbReference type="GO" id="GO:0004252">
    <property type="term" value="F:serine-type endopeptidase activity"/>
    <property type="evidence" value="ECO:0007669"/>
    <property type="project" value="UniProtKB-UniRule"/>
</dbReference>
<evidence type="ECO:0000259" key="9">
    <source>
        <dbReference type="Pfam" id="PF02897"/>
    </source>
</evidence>
<evidence type="ECO:0000256" key="1">
    <source>
        <dbReference type="ARBA" id="ARBA00001070"/>
    </source>
</evidence>
<dbReference type="AlphaFoldDB" id="A0A3B0K9D9"/>
<evidence type="ECO:0000313" key="10">
    <source>
        <dbReference type="EMBL" id="SPP81641.1"/>
    </source>
</evidence>
<reference evidence="11" key="1">
    <citation type="submission" date="2018-01" db="EMBL/GenBank/DDBJ databases">
        <authorList>
            <person name="Alioto T."/>
            <person name="Alioto T."/>
        </authorList>
    </citation>
    <scope>NUCLEOTIDE SEQUENCE [LARGE SCALE GENOMIC DNA]</scope>
</reference>
<dbReference type="EC" id="3.4.21.-" evidence="7"/>
<dbReference type="GO" id="GO:0005829">
    <property type="term" value="C:cytosol"/>
    <property type="evidence" value="ECO:0007669"/>
    <property type="project" value="TreeGrafter"/>
</dbReference>
<dbReference type="InterPro" id="IPR002471">
    <property type="entry name" value="Pept_S9_AS"/>
</dbReference>
<evidence type="ECO:0000256" key="6">
    <source>
        <dbReference type="ARBA" id="ARBA00022825"/>
    </source>
</evidence>
<dbReference type="Pfam" id="PF02897">
    <property type="entry name" value="Peptidase_S9_N"/>
    <property type="match status" value="1"/>
</dbReference>
<evidence type="ECO:0000313" key="11">
    <source>
        <dbReference type="Proteomes" id="UP000268350"/>
    </source>
</evidence>
<evidence type="ECO:0000256" key="5">
    <source>
        <dbReference type="ARBA" id="ARBA00022801"/>
    </source>
</evidence>
<dbReference type="EMBL" id="OUUW01000006">
    <property type="protein sequence ID" value="SPP81641.1"/>
    <property type="molecule type" value="Genomic_DNA"/>
</dbReference>
<evidence type="ECO:0000256" key="3">
    <source>
        <dbReference type="ARBA" id="ARBA00016310"/>
    </source>
</evidence>
<organism evidence="10 11">
    <name type="scientific">Drosophila guanche</name>
    <name type="common">Fruit fly</name>
    <dbReference type="NCBI Taxonomy" id="7266"/>
    <lineage>
        <taxon>Eukaryota</taxon>
        <taxon>Metazoa</taxon>
        <taxon>Ecdysozoa</taxon>
        <taxon>Arthropoda</taxon>
        <taxon>Hexapoda</taxon>
        <taxon>Insecta</taxon>
        <taxon>Pterygota</taxon>
        <taxon>Neoptera</taxon>
        <taxon>Endopterygota</taxon>
        <taxon>Diptera</taxon>
        <taxon>Brachycera</taxon>
        <taxon>Muscomorpha</taxon>
        <taxon>Ephydroidea</taxon>
        <taxon>Drosophilidae</taxon>
        <taxon>Drosophila</taxon>
        <taxon>Sophophora</taxon>
    </lineage>
</organism>
<dbReference type="InterPro" id="IPR023302">
    <property type="entry name" value="Pept_S9A_N"/>
</dbReference>
<dbReference type="PANTHER" id="PTHR42881">
    <property type="entry name" value="PROLYL ENDOPEPTIDASE"/>
    <property type="match status" value="1"/>
</dbReference>
<feature type="domain" description="Peptidase S9 prolyl oligopeptidase catalytic" evidence="8">
    <location>
        <begin position="542"/>
        <end position="751"/>
    </location>
</feature>
<dbReference type="PRINTS" id="PR00862">
    <property type="entry name" value="PROLIGOPTASE"/>
</dbReference>
<dbReference type="Gene3D" id="2.130.10.120">
    <property type="entry name" value="Prolyl oligopeptidase, N-terminal domain"/>
    <property type="match status" value="1"/>
</dbReference>
<dbReference type="Gene3D" id="3.40.50.1820">
    <property type="entry name" value="alpha/beta hydrolase"/>
    <property type="match status" value="1"/>
</dbReference>
<dbReference type="FunFam" id="3.40.50.1820:FF:000005">
    <property type="entry name" value="Prolyl endopeptidase"/>
    <property type="match status" value="1"/>
</dbReference>
<keyword evidence="11" id="KW-1185">Reference proteome</keyword>
<dbReference type="InterPro" id="IPR051167">
    <property type="entry name" value="Prolyl_oligopep/macrocyclase"/>
</dbReference>
<evidence type="ECO:0000256" key="7">
    <source>
        <dbReference type="RuleBase" id="RU368024"/>
    </source>
</evidence>
<sequence>MHRNFRVSFSFQRLLDFLPRTSHPRFVCLREMSKIADQNPLALSKKVIEPIVYPTIRKDEAVEDTFHGTQLKDVYRWLEDPDSTETQVFVTSQNNISRPFLENCNEWKKINSKLTKLWNYAKYGCPMQHGKYYYYFMNTGLQNQSVMYQQTSLSGESKEFLDPNQLSDDGTIALAQKSFSDDGSFMAYGLSESGSDWIKILIRNTETGKDLDEILNKVKFSEISWTKDNKGFFYCRYPEQSGKTDGSETSQNEHQKLYYHRLGESQDKDTLVVEFPEEPNWRIQSVVSDCGKYLILAIVKDCRDNIVYFADLEPGKAISSKLNTKKVVEKFEADYDYITNEGSKVYFRTNKSAPNYQVIIIDFEKPEENNWETLIAEHKTDVLDWVRCVDEDKLLLCYIRDVKTVLQANCLRTGKLLREFDLEIGTIVGTSGEKKYSEIFYNFSSFLSPGVIYQFDFKTPEQPPKVFREIKLNLEGFSRENYIVEQIFYKSKDGTKVPMFIIRTKRDTIKPRPCLLYGYGGFNISMLPCFGLSGLMFIDTFDGVLAYPNLRGGGEYGEKWHNGGRLLNKQNVFDDFQAAAEYLIDNNYTSKDRLVIQGGSNGGLLVGTCINQRPDLFGAAVAQVGVMDMLRFHKFTIGHAWCSDYGNPSEKEHFENLYKFSPLHNVHTPSSNEEEYPSTLILTADHDDRVSPLHSFKFTAALQDAVRNSKYQKNPLLLRVYTKAGHGAGKPTSKKIEEATDILTFMSKSLNVDTINLKDEQ</sequence>
<keyword evidence="4 7" id="KW-0645">Protease</keyword>
<dbReference type="InterPro" id="IPR002470">
    <property type="entry name" value="Peptidase_S9A"/>
</dbReference>
<dbReference type="OrthoDB" id="248387at2759"/>
<accession>A0A3B0K9D9</accession>
<protein>
    <recommendedName>
        <fullName evidence="3 7">Prolyl endopeptidase</fullName>
        <ecNumber evidence="7">3.4.21.-</ecNumber>
    </recommendedName>
</protein>
<proteinExistence type="inferred from homology"/>
<dbReference type="InterPro" id="IPR029058">
    <property type="entry name" value="AB_hydrolase_fold"/>
</dbReference>
<keyword evidence="5 7" id="KW-0378">Hydrolase</keyword>
<dbReference type="SUPFAM" id="SSF50993">
    <property type="entry name" value="Peptidase/esterase 'gauge' domain"/>
    <property type="match status" value="1"/>
</dbReference>
<dbReference type="FunFam" id="2.130.10.120:FF:000001">
    <property type="entry name" value="Prolyl endopeptidase"/>
    <property type="match status" value="1"/>
</dbReference>
<gene>
    <name evidence="10" type="ORF">DGUA_6G013331</name>
</gene>
<evidence type="ECO:0000259" key="8">
    <source>
        <dbReference type="Pfam" id="PF00326"/>
    </source>
</evidence>
<dbReference type="GO" id="GO:0006508">
    <property type="term" value="P:proteolysis"/>
    <property type="evidence" value="ECO:0007669"/>
    <property type="project" value="UniProtKB-KW"/>
</dbReference>
<comment type="catalytic activity">
    <reaction evidence="1">
        <text>Hydrolysis of Pro-|-Xaa &gt;&gt; Ala-|-Xaa in oligopeptides.</text>
        <dbReference type="EC" id="3.4.21.26"/>
    </reaction>
</comment>
<dbReference type="GO" id="GO:0070012">
    <property type="term" value="F:oligopeptidase activity"/>
    <property type="evidence" value="ECO:0007669"/>
    <property type="project" value="TreeGrafter"/>
</dbReference>
<dbReference type="InterPro" id="IPR001375">
    <property type="entry name" value="Peptidase_S9_cat"/>
</dbReference>
<dbReference type="Pfam" id="PF00326">
    <property type="entry name" value="Peptidase_S9"/>
    <property type="match status" value="1"/>
</dbReference>
<dbReference type="STRING" id="7266.A0A3B0K9D9"/>
<dbReference type="SUPFAM" id="SSF53474">
    <property type="entry name" value="alpha/beta-Hydrolases"/>
    <property type="match status" value="1"/>
</dbReference>
<keyword evidence="6 7" id="KW-0720">Serine protease</keyword>
<comment type="similarity">
    <text evidence="2 7">Belongs to the peptidase S9A family.</text>
</comment>
<evidence type="ECO:0000256" key="2">
    <source>
        <dbReference type="ARBA" id="ARBA00005228"/>
    </source>
</evidence>
<evidence type="ECO:0000256" key="4">
    <source>
        <dbReference type="ARBA" id="ARBA00022670"/>
    </source>
</evidence>
<feature type="domain" description="Peptidase S9A N-terminal" evidence="9">
    <location>
        <begin position="54"/>
        <end position="467"/>
    </location>
</feature>
<dbReference type="PANTHER" id="PTHR42881:SF2">
    <property type="entry name" value="PROLYL ENDOPEPTIDASE"/>
    <property type="match status" value="1"/>
</dbReference>
<name>A0A3B0K9D9_DROGU</name>
<dbReference type="Proteomes" id="UP000268350">
    <property type="component" value="Unassembled WGS sequence"/>
</dbReference>
<dbReference type="PROSITE" id="PS00708">
    <property type="entry name" value="PRO_ENDOPEP_SER"/>
    <property type="match status" value="1"/>
</dbReference>